<protein>
    <submittedName>
        <fullName evidence="1">Uncharacterized protein</fullName>
    </submittedName>
</protein>
<dbReference type="Proteomes" id="UP000179588">
    <property type="component" value="Unassembled WGS sequence"/>
</dbReference>
<evidence type="ECO:0000313" key="2">
    <source>
        <dbReference type="Proteomes" id="UP000179588"/>
    </source>
</evidence>
<gene>
    <name evidence="1" type="ORF">A3Q29_11140</name>
</gene>
<organism evidence="1 2">
    <name type="scientific">Providencia stuartii</name>
    <dbReference type="NCBI Taxonomy" id="588"/>
    <lineage>
        <taxon>Bacteria</taxon>
        <taxon>Pseudomonadati</taxon>
        <taxon>Pseudomonadota</taxon>
        <taxon>Gammaproteobacteria</taxon>
        <taxon>Enterobacterales</taxon>
        <taxon>Morganellaceae</taxon>
        <taxon>Providencia</taxon>
    </lineage>
</organism>
<dbReference type="EMBL" id="LVIE01000234">
    <property type="protein sequence ID" value="OHT22365.1"/>
    <property type="molecule type" value="Genomic_DNA"/>
</dbReference>
<accession>A0A1S1HJE9</accession>
<name>A0A1S1HJE9_PROST</name>
<reference evidence="1 2" key="1">
    <citation type="submission" date="2016-03" db="EMBL/GenBank/DDBJ databases">
        <title>Genome sequence of Providencia stuartii strain, isolated from the salivary glands of larval Lucilia sericata.</title>
        <authorList>
            <person name="Yuan Y."/>
            <person name="Zhang Y."/>
            <person name="Fu S."/>
            <person name="Crippen T.L."/>
            <person name="Visi D."/>
            <person name="Benbow M.E."/>
            <person name="Allen M."/>
            <person name="Tomberlin J.K."/>
            <person name="Sze S.-H."/>
            <person name="Tarone A.M."/>
        </authorList>
    </citation>
    <scope>NUCLEOTIDE SEQUENCE [LARGE SCALE GENOMIC DNA]</scope>
    <source>
        <strain evidence="1 2">Crippen</strain>
    </source>
</reference>
<sequence>MPKHYFRDDAKWIQEMLLQLSPSARNRALVAYSNVYQEFWDAELISYKKDNAARRKANARLREYVRKYSKAMQGYTSAPIAVNQ</sequence>
<evidence type="ECO:0000313" key="1">
    <source>
        <dbReference type="EMBL" id="OHT22365.1"/>
    </source>
</evidence>
<proteinExistence type="predicted"/>
<keyword evidence="2" id="KW-1185">Reference proteome</keyword>
<comment type="caution">
    <text evidence="1">The sequence shown here is derived from an EMBL/GenBank/DDBJ whole genome shotgun (WGS) entry which is preliminary data.</text>
</comment>
<dbReference type="AlphaFoldDB" id="A0A1S1HJE9"/>